<dbReference type="KEGG" id="cbr:CBG_16777"/>
<gene>
    <name evidence="2" type="ORF">L3Y34_012462</name>
    <name evidence="3" type="ORF">L5515_018322</name>
</gene>
<reference evidence="3 5" key="1">
    <citation type="submission" date="2022-04" db="EMBL/GenBank/DDBJ databases">
        <title>Chromosome-level reference genomes for two strains of Caenorhabditis briggsae: an improved platform for comparative genomics.</title>
        <authorList>
            <person name="Stevens L."/>
            <person name="Andersen E."/>
        </authorList>
    </citation>
    <scope>NUCLEOTIDE SEQUENCE [LARGE SCALE GENOMIC DNA]</scope>
    <source>
        <strain evidence="3">VX34</strain>
        <tissue evidence="3">Whole-organism</tissue>
    </source>
</reference>
<evidence type="ECO:0000313" key="3">
    <source>
        <dbReference type="EMBL" id="UMM42518.1"/>
    </source>
</evidence>
<evidence type="ECO:0000256" key="1">
    <source>
        <dbReference type="SAM" id="SignalP"/>
    </source>
</evidence>
<name>A0AAE9FHQ2_CAEBR</name>
<feature type="chain" id="PRO_5044707313" evidence="1">
    <location>
        <begin position="18"/>
        <end position="128"/>
    </location>
</feature>
<reference evidence="2 4" key="2">
    <citation type="submission" date="2022-05" db="EMBL/GenBank/DDBJ databases">
        <title>Chromosome-level reference genomes for two strains of Caenorhabditis briggsae: an improved platform for comparative genomics.</title>
        <authorList>
            <person name="Stevens L."/>
            <person name="Andersen E.C."/>
        </authorList>
    </citation>
    <scope>NUCLEOTIDE SEQUENCE [LARGE SCALE GENOMIC DNA]</scope>
    <source>
        <strain evidence="2">QX1410_ONT</strain>
        <tissue evidence="2">Whole-organism</tissue>
    </source>
</reference>
<evidence type="ECO:0000313" key="4">
    <source>
        <dbReference type="Proteomes" id="UP000827892"/>
    </source>
</evidence>
<evidence type="ECO:0000313" key="5">
    <source>
        <dbReference type="Proteomes" id="UP000829354"/>
    </source>
</evidence>
<evidence type="ECO:0000313" key="2">
    <source>
        <dbReference type="EMBL" id="ULT83230.1"/>
    </source>
</evidence>
<dbReference type="AlphaFoldDB" id="A0AAE9FHQ2"/>
<dbReference type="Proteomes" id="UP000829354">
    <property type="component" value="Chromosome X"/>
</dbReference>
<dbReference type="EMBL" id="CP090896">
    <property type="protein sequence ID" value="ULT83230.1"/>
    <property type="molecule type" value="Genomic_DNA"/>
</dbReference>
<keyword evidence="5" id="KW-1185">Reference proteome</keyword>
<dbReference type="EMBL" id="CP092625">
    <property type="protein sequence ID" value="UMM42518.1"/>
    <property type="molecule type" value="Genomic_DNA"/>
</dbReference>
<dbReference type="OMA" id="CYAIRAY"/>
<organism evidence="3 5">
    <name type="scientific">Caenorhabditis briggsae</name>
    <dbReference type="NCBI Taxonomy" id="6238"/>
    <lineage>
        <taxon>Eukaryota</taxon>
        <taxon>Metazoa</taxon>
        <taxon>Ecdysozoa</taxon>
        <taxon>Nematoda</taxon>
        <taxon>Chromadorea</taxon>
        <taxon>Rhabditida</taxon>
        <taxon>Rhabditina</taxon>
        <taxon>Rhabditomorpha</taxon>
        <taxon>Rhabditoidea</taxon>
        <taxon>Rhabditidae</taxon>
        <taxon>Peloderinae</taxon>
        <taxon>Caenorhabditis</taxon>
    </lineage>
</organism>
<protein>
    <submittedName>
        <fullName evidence="3">Uncharacterized protein</fullName>
    </submittedName>
</protein>
<proteinExistence type="predicted"/>
<feature type="signal peptide" evidence="1">
    <location>
        <begin position="1"/>
        <end position="17"/>
    </location>
</feature>
<sequence length="128" mass="14430">MLSHFLLLSLAASTVVGLSCYGYDDYFAVVETVHHRKFCTAIYEVSDGIGSFGGGLRHPSRIPNIVNMTKGDDCVLQHVDSNLKGVPSSDIWLCYCYENMCNYPFTWKEFESRGHTLKPKYSKGLKDH</sequence>
<accession>A0AAE9FHQ2</accession>
<dbReference type="Proteomes" id="UP000827892">
    <property type="component" value="Chromosome X"/>
</dbReference>
<keyword evidence="1" id="KW-0732">Signal</keyword>